<feature type="compositionally biased region" description="Basic and acidic residues" evidence="7">
    <location>
        <begin position="382"/>
        <end position="400"/>
    </location>
</feature>
<dbReference type="Gene3D" id="4.10.280.10">
    <property type="entry name" value="Helix-loop-helix DNA-binding domain"/>
    <property type="match status" value="1"/>
</dbReference>
<evidence type="ECO:0000313" key="9">
    <source>
        <dbReference type="EMBL" id="KAJ0986129.1"/>
    </source>
</evidence>
<dbReference type="InterPro" id="IPR025610">
    <property type="entry name" value="MYC/MYB_N"/>
</dbReference>
<dbReference type="InterPro" id="IPR036638">
    <property type="entry name" value="HLH_DNA-bd_sf"/>
</dbReference>
<comment type="similarity">
    <text evidence="2">Belongs to the bHLH protein family.</text>
</comment>
<reference evidence="9" key="1">
    <citation type="submission" date="2021-03" db="EMBL/GenBank/DDBJ databases">
        <authorList>
            <person name="Li Z."/>
            <person name="Yang C."/>
        </authorList>
    </citation>
    <scope>NUCLEOTIDE SEQUENCE</scope>
    <source>
        <strain evidence="9">Dzin_1.0</strain>
        <tissue evidence="9">Leaf</tissue>
    </source>
</reference>
<accession>A0A9D5D7C9</accession>
<evidence type="ECO:0000256" key="6">
    <source>
        <dbReference type="RuleBase" id="RU369104"/>
    </source>
</evidence>
<dbReference type="OrthoDB" id="677168at2759"/>
<keyword evidence="5 6" id="KW-0539">Nucleus</keyword>
<dbReference type="GO" id="GO:0003700">
    <property type="term" value="F:DNA-binding transcription factor activity"/>
    <property type="evidence" value="ECO:0007669"/>
    <property type="project" value="InterPro"/>
</dbReference>
<protein>
    <recommendedName>
        <fullName evidence="6">Transcription factor</fullName>
        <shortName evidence="6">bHLH transcription factor</shortName>
    </recommendedName>
    <alternativeName>
        <fullName evidence="6">Basic helix-loop-helix protein</fullName>
    </alternativeName>
</protein>
<feature type="compositionally biased region" description="Polar residues" evidence="7">
    <location>
        <begin position="337"/>
        <end position="354"/>
    </location>
</feature>
<dbReference type="GO" id="GO:0005634">
    <property type="term" value="C:nucleus"/>
    <property type="evidence" value="ECO:0007669"/>
    <property type="project" value="UniProtKB-SubCell"/>
</dbReference>
<dbReference type="InterPro" id="IPR045084">
    <property type="entry name" value="AIB/MYC-like"/>
</dbReference>
<name>A0A9D5D7C9_9LILI</name>
<feature type="domain" description="BHLH" evidence="8">
    <location>
        <begin position="413"/>
        <end position="462"/>
    </location>
</feature>
<dbReference type="AlphaFoldDB" id="A0A9D5D7C9"/>
<feature type="compositionally biased region" description="Basic and acidic residues" evidence="7">
    <location>
        <begin position="410"/>
        <end position="424"/>
    </location>
</feature>
<feature type="region of interest" description="Disordered" evidence="7">
    <location>
        <begin position="318"/>
        <end position="364"/>
    </location>
</feature>
<dbReference type="EMBL" id="JAGGNH010000001">
    <property type="protein sequence ID" value="KAJ0986129.1"/>
    <property type="molecule type" value="Genomic_DNA"/>
</dbReference>
<evidence type="ECO:0000256" key="2">
    <source>
        <dbReference type="ARBA" id="ARBA00005510"/>
    </source>
</evidence>
<evidence type="ECO:0000256" key="4">
    <source>
        <dbReference type="ARBA" id="ARBA00023163"/>
    </source>
</evidence>
<dbReference type="GO" id="GO:0000976">
    <property type="term" value="F:transcription cis-regulatory region binding"/>
    <property type="evidence" value="ECO:0007669"/>
    <property type="project" value="TreeGrafter"/>
</dbReference>
<evidence type="ECO:0000313" key="10">
    <source>
        <dbReference type="Proteomes" id="UP001085076"/>
    </source>
</evidence>
<organism evidence="9 10">
    <name type="scientific">Dioscorea zingiberensis</name>
    <dbReference type="NCBI Taxonomy" id="325984"/>
    <lineage>
        <taxon>Eukaryota</taxon>
        <taxon>Viridiplantae</taxon>
        <taxon>Streptophyta</taxon>
        <taxon>Embryophyta</taxon>
        <taxon>Tracheophyta</taxon>
        <taxon>Spermatophyta</taxon>
        <taxon>Magnoliopsida</taxon>
        <taxon>Liliopsida</taxon>
        <taxon>Dioscoreales</taxon>
        <taxon>Dioscoreaceae</taxon>
        <taxon>Dioscorea</taxon>
    </lineage>
</organism>
<feature type="region of interest" description="Disordered" evidence="7">
    <location>
        <begin position="376"/>
        <end position="424"/>
    </location>
</feature>
<dbReference type="SMART" id="SM00353">
    <property type="entry name" value="HLH"/>
    <property type="match status" value="1"/>
</dbReference>
<dbReference type="Proteomes" id="UP001085076">
    <property type="component" value="Miscellaneous, Linkage group lg01"/>
</dbReference>
<keyword evidence="10" id="KW-1185">Reference proteome</keyword>
<dbReference type="CDD" id="cd11449">
    <property type="entry name" value="bHLH_AtAIB_like"/>
    <property type="match status" value="1"/>
</dbReference>
<comment type="subcellular location">
    <subcellularLocation>
        <location evidence="1 6">Nucleus</location>
    </subcellularLocation>
</comment>
<evidence type="ECO:0000256" key="5">
    <source>
        <dbReference type="ARBA" id="ARBA00023242"/>
    </source>
</evidence>
<dbReference type="FunFam" id="4.10.280.10:FF:000078">
    <property type="entry name" value="Transcription factor bHLH13"/>
    <property type="match status" value="1"/>
</dbReference>
<gene>
    <name evidence="9" type="ORF">J5N97_004485</name>
</gene>
<keyword evidence="3 6" id="KW-0805">Transcription regulation</keyword>
<dbReference type="PANTHER" id="PTHR11514">
    <property type="entry name" value="MYC"/>
    <property type="match status" value="1"/>
</dbReference>
<dbReference type="GO" id="GO:0046983">
    <property type="term" value="F:protein dimerization activity"/>
    <property type="evidence" value="ECO:0007669"/>
    <property type="project" value="InterPro"/>
</dbReference>
<dbReference type="PANTHER" id="PTHR11514:SF139">
    <property type="entry name" value="TRANSCRIPTION FACTOR"/>
    <property type="match status" value="1"/>
</dbReference>
<sequence>MASVAGFWADDDRAMAVAVLGPQAFDYLTASHVPPDGLFTAVGSDADLQTKLVDLVEGPTGWTSAIFWQISRPRSGGDLVLGWGDGYCREPDDDATGAHDEGLQRMRKRVLQRLHAAFGGGATDDENYALRLDRVTDAEMFFLASMYFSFPRGDGAPGRAFSSGKHVWILDPSDYCVRAFLARSAGFRTIVLLPFETGVLELGSVKVIRESLEGLRAIRSVFTPAANERKDESAVSAPHLGLARIFGKDLNIGRPPPAAAAAAAAAAAPAAAKVDERPSWEISQTSNGTMLNGGRKGFQQAMNWNHPQRFGNGVVVMGNESDSSHRSSGVLGHHHSNGTGQFPASKQPTQQQLPRQIDFSGGASSRMGFSIARVGTMESENSDGKTPCKEERAVVIEDQRPRKRGRKPANGREEPLNHVEAERQRREKLNQRFYALRAVVPNISKMDKASLLGDAIAYITELQKKVKEMESERDPSMSEHNRRVQCPDIDVEAVQDEVLDLTLASLTDLSIVTLGHYFLSSCFPSCYNFK</sequence>
<reference evidence="9" key="2">
    <citation type="journal article" date="2022" name="Hortic Res">
        <title>The genome of Dioscorea zingiberensis sheds light on the biosynthesis, origin and evolution of the medicinally important diosgenin saponins.</title>
        <authorList>
            <person name="Li Y."/>
            <person name="Tan C."/>
            <person name="Li Z."/>
            <person name="Guo J."/>
            <person name="Li S."/>
            <person name="Chen X."/>
            <person name="Wang C."/>
            <person name="Dai X."/>
            <person name="Yang H."/>
            <person name="Song W."/>
            <person name="Hou L."/>
            <person name="Xu J."/>
            <person name="Tong Z."/>
            <person name="Xu A."/>
            <person name="Yuan X."/>
            <person name="Wang W."/>
            <person name="Yang Q."/>
            <person name="Chen L."/>
            <person name="Sun Z."/>
            <person name="Wang K."/>
            <person name="Pan B."/>
            <person name="Chen J."/>
            <person name="Bao Y."/>
            <person name="Liu F."/>
            <person name="Qi X."/>
            <person name="Gang D.R."/>
            <person name="Wen J."/>
            <person name="Li J."/>
        </authorList>
    </citation>
    <scope>NUCLEOTIDE SEQUENCE</scope>
    <source>
        <strain evidence="9">Dzin_1.0</strain>
    </source>
</reference>
<dbReference type="SUPFAM" id="SSF47459">
    <property type="entry name" value="HLH, helix-loop-helix DNA-binding domain"/>
    <property type="match status" value="1"/>
</dbReference>
<keyword evidence="4 6" id="KW-0804">Transcription</keyword>
<evidence type="ECO:0000256" key="3">
    <source>
        <dbReference type="ARBA" id="ARBA00023015"/>
    </source>
</evidence>
<comment type="caution">
    <text evidence="9">The sequence shown here is derived from an EMBL/GenBank/DDBJ whole genome shotgun (WGS) entry which is preliminary data.</text>
</comment>
<dbReference type="Pfam" id="PF14215">
    <property type="entry name" value="bHLH-MYC_N"/>
    <property type="match status" value="1"/>
</dbReference>
<evidence type="ECO:0000256" key="1">
    <source>
        <dbReference type="ARBA" id="ARBA00004123"/>
    </source>
</evidence>
<dbReference type="PROSITE" id="PS50888">
    <property type="entry name" value="BHLH"/>
    <property type="match status" value="1"/>
</dbReference>
<evidence type="ECO:0000256" key="7">
    <source>
        <dbReference type="SAM" id="MobiDB-lite"/>
    </source>
</evidence>
<evidence type="ECO:0000259" key="8">
    <source>
        <dbReference type="PROSITE" id="PS50888"/>
    </source>
</evidence>
<proteinExistence type="inferred from homology"/>
<dbReference type="Pfam" id="PF00010">
    <property type="entry name" value="HLH"/>
    <property type="match status" value="1"/>
</dbReference>
<dbReference type="InterPro" id="IPR011598">
    <property type="entry name" value="bHLH_dom"/>
</dbReference>